<sequence>MLIRLTSFSLFTWTSVLLLPSLAFFVSRTTASHRLLHFTATSPHRQHHDVRYENPSPTTTFDYLSSITASLLAVYKDFVIEALRSICKVDYRYYSSIASRSNQLKSLTGAFLYCFLLLGFYLSCISISGFLVTVSLFVPCKKSPWNLADYLVLSVSAQEMKVVRLDLARNEGKLSFPRYRIGFQGFFHHFLYQLPIFADPWLRTNSENHMSWLVMDLKREDINILVGGLKPCNILSKMGSEAKVLSLEEVSKLVGLLFQERIFLFCGRVLISGVS</sequence>
<comment type="caution">
    <text evidence="1">The sequence shown here is derived from an EMBL/GenBank/DDBJ whole genome shotgun (WGS) entry which is preliminary data.</text>
</comment>
<evidence type="ECO:0000313" key="1">
    <source>
        <dbReference type="EMBL" id="KAI3767387.1"/>
    </source>
</evidence>
<gene>
    <name evidence="1" type="ORF">L2E82_17485</name>
</gene>
<keyword evidence="2" id="KW-1185">Reference proteome</keyword>
<proteinExistence type="predicted"/>
<protein>
    <submittedName>
        <fullName evidence="1">Uncharacterized protein</fullName>
    </submittedName>
</protein>
<dbReference type="Proteomes" id="UP001055811">
    <property type="component" value="Linkage Group LG03"/>
</dbReference>
<evidence type="ECO:0000313" key="2">
    <source>
        <dbReference type="Proteomes" id="UP001055811"/>
    </source>
</evidence>
<reference evidence="2" key="1">
    <citation type="journal article" date="2022" name="Mol. Ecol. Resour.">
        <title>The genomes of chicory, endive, great burdock and yacon provide insights into Asteraceae palaeo-polyploidization history and plant inulin production.</title>
        <authorList>
            <person name="Fan W."/>
            <person name="Wang S."/>
            <person name="Wang H."/>
            <person name="Wang A."/>
            <person name="Jiang F."/>
            <person name="Liu H."/>
            <person name="Zhao H."/>
            <person name="Xu D."/>
            <person name="Zhang Y."/>
        </authorList>
    </citation>
    <scope>NUCLEOTIDE SEQUENCE [LARGE SCALE GENOMIC DNA]</scope>
    <source>
        <strain evidence="2">cv. Punajuju</strain>
    </source>
</reference>
<accession>A0ACB9F8D5</accession>
<organism evidence="1 2">
    <name type="scientific">Cichorium intybus</name>
    <name type="common">Chicory</name>
    <dbReference type="NCBI Taxonomy" id="13427"/>
    <lineage>
        <taxon>Eukaryota</taxon>
        <taxon>Viridiplantae</taxon>
        <taxon>Streptophyta</taxon>
        <taxon>Embryophyta</taxon>
        <taxon>Tracheophyta</taxon>
        <taxon>Spermatophyta</taxon>
        <taxon>Magnoliopsida</taxon>
        <taxon>eudicotyledons</taxon>
        <taxon>Gunneridae</taxon>
        <taxon>Pentapetalae</taxon>
        <taxon>asterids</taxon>
        <taxon>campanulids</taxon>
        <taxon>Asterales</taxon>
        <taxon>Asteraceae</taxon>
        <taxon>Cichorioideae</taxon>
        <taxon>Cichorieae</taxon>
        <taxon>Cichoriinae</taxon>
        <taxon>Cichorium</taxon>
    </lineage>
</organism>
<name>A0ACB9F8D5_CICIN</name>
<reference evidence="1 2" key="2">
    <citation type="journal article" date="2022" name="Mol. Ecol. Resour.">
        <title>The genomes of chicory, endive, great burdock and yacon provide insights into Asteraceae paleo-polyploidization history and plant inulin production.</title>
        <authorList>
            <person name="Fan W."/>
            <person name="Wang S."/>
            <person name="Wang H."/>
            <person name="Wang A."/>
            <person name="Jiang F."/>
            <person name="Liu H."/>
            <person name="Zhao H."/>
            <person name="Xu D."/>
            <person name="Zhang Y."/>
        </authorList>
    </citation>
    <scope>NUCLEOTIDE SEQUENCE [LARGE SCALE GENOMIC DNA]</scope>
    <source>
        <strain evidence="2">cv. Punajuju</strain>
        <tissue evidence="1">Leaves</tissue>
    </source>
</reference>
<dbReference type="EMBL" id="CM042011">
    <property type="protein sequence ID" value="KAI3767387.1"/>
    <property type="molecule type" value="Genomic_DNA"/>
</dbReference>